<feature type="region of interest" description="Disordered" evidence="1">
    <location>
        <begin position="240"/>
        <end position="259"/>
    </location>
</feature>
<sequence length="259" mass="30232">MPEPEWDNAIPPAVHDPLGVPLLRPTPKVHLLSSYYDDACGLTSSKARDVIELPVLSPNGLPEPHYKVVISRRVHEELEKVYMVKHDPVHEKHRYVAWFGIDLSDFEAIDTPESFFQILETALSSGKYVVQDTIPLEGPPMPNRAVWMAMYGYFGNWYKPEERKWAIRAGKRHTRLLRKLWERGDMQLVDEKKHPRVHYAGSESHPTIMISRHMYYDRNCWRMKGFIFPEILKETFGLTEEGKEKEKEKEKRMHGCAHA</sequence>
<organism evidence="2 3">
    <name type="scientific">Penicillium camemberti (strain FM 013)</name>
    <dbReference type="NCBI Taxonomy" id="1429867"/>
    <lineage>
        <taxon>Eukaryota</taxon>
        <taxon>Fungi</taxon>
        <taxon>Dikarya</taxon>
        <taxon>Ascomycota</taxon>
        <taxon>Pezizomycotina</taxon>
        <taxon>Eurotiomycetes</taxon>
        <taxon>Eurotiomycetidae</taxon>
        <taxon>Eurotiales</taxon>
        <taxon>Aspergillaceae</taxon>
        <taxon>Penicillium</taxon>
    </lineage>
</organism>
<accession>A0A0G4PT72</accession>
<feature type="compositionally biased region" description="Basic and acidic residues" evidence="1">
    <location>
        <begin position="240"/>
        <end position="253"/>
    </location>
</feature>
<proteinExistence type="predicted"/>
<gene>
    <name evidence="2" type="ORF">PCAMFM013_S039g000004</name>
</gene>
<dbReference type="Proteomes" id="UP000053732">
    <property type="component" value="Unassembled WGS sequence"/>
</dbReference>
<dbReference type="AlphaFoldDB" id="A0A0G4PT72"/>
<name>A0A0G4PT72_PENC3</name>
<evidence type="ECO:0000256" key="1">
    <source>
        <dbReference type="SAM" id="MobiDB-lite"/>
    </source>
</evidence>
<keyword evidence="3" id="KW-1185">Reference proteome</keyword>
<protein>
    <submittedName>
        <fullName evidence="2">Str. FM013</fullName>
    </submittedName>
</protein>
<reference evidence="2 3" key="1">
    <citation type="journal article" date="2014" name="Nat. Commun.">
        <title>Multiple recent horizontal transfers of a large genomic region in cheese making fungi.</title>
        <authorList>
            <person name="Cheeseman K."/>
            <person name="Ropars J."/>
            <person name="Renault P."/>
            <person name="Dupont J."/>
            <person name="Gouzy J."/>
            <person name="Branca A."/>
            <person name="Abraham A.L."/>
            <person name="Ceppi M."/>
            <person name="Conseiller E."/>
            <person name="Debuchy R."/>
            <person name="Malagnac F."/>
            <person name="Goarin A."/>
            <person name="Silar P."/>
            <person name="Lacoste S."/>
            <person name="Sallet E."/>
            <person name="Bensimon A."/>
            <person name="Giraud T."/>
            <person name="Brygoo Y."/>
        </authorList>
    </citation>
    <scope>NUCLEOTIDE SEQUENCE [LARGE SCALE GENOMIC DNA]</scope>
    <source>
        <strain evidence="3">FM 013</strain>
    </source>
</reference>
<evidence type="ECO:0000313" key="2">
    <source>
        <dbReference type="EMBL" id="CRL29695.1"/>
    </source>
</evidence>
<evidence type="ECO:0000313" key="3">
    <source>
        <dbReference type="Proteomes" id="UP000053732"/>
    </source>
</evidence>
<dbReference type="EMBL" id="HG793172">
    <property type="protein sequence ID" value="CRL29695.1"/>
    <property type="molecule type" value="Genomic_DNA"/>
</dbReference>